<comment type="similarity">
    <text evidence="4 9">Belongs to the 1-acyl-sn-glycerol-3-phosphate acyltransferase family.</text>
</comment>
<evidence type="ECO:0000256" key="7">
    <source>
        <dbReference type="ARBA" id="ARBA00022679"/>
    </source>
</evidence>
<keyword evidence="9" id="KW-0443">Lipid metabolism</keyword>
<keyword evidence="9" id="KW-0444">Lipid biosynthesis</keyword>
<keyword evidence="8 9" id="KW-0012">Acyltransferase</keyword>
<evidence type="ECO:0000256" key="10">
    <source>
        <dbReference type="SAM" id="Coils"/>
    </source>
</evidence>
<evidence type="ECO:0000259" key="11">
    <source>
        <dbReference type="SMART" id="SM00563"/>
    </source>
</evidence>
<dbReference type="UniPathway" id="UPA00557">
    <property type="reaction ID" value="UER00613"/>
</dbReference>
<keyword evidence="9" id="KW-1208">Phospholipid metabolism</keyword>
<dbReference type="CDD" id="cd07989">
    <property type="entry name" value="LPLAT_AGPAT-like"/>
    <property type="match status" value="1"/>
</dbReference>
<dbReference type="PANTHER" id="PTHR10434">
    <property type="entry name" value="1-ACYL-SN-GLYCEROL-3-PHOSPHATE ACYLTRANSFERASE"/>
    <property type="match status" value="1"/>
</dbReference>
<comment type="catalytic activity">
    <reaction evidence="1 9">
        <text>a 1-acyl-sn-glycero-3-phosphate + an acyl-CoA = a 1,2-diacyl-sn-glycero-3-phosphate + CoA</text>
        <dbReference type="Rhea" id="RHEA:19709"/>
        <dbReference type="ChEBI" id="CHEBI:57287"/>
        <dbReference type="ChEBI" id="CHEBI:57970"/>
        <dbReference type="ChEBI" id="CHEBI:58342"/>
        <dbReference type="ChEBI" id="CHEBI:58608"/>
        <dbReference type="EC" id="2.3.1.51"/>
    </reaction>
</comment>
<keyword evidence="13" id="KW-1185">Reference proteome</keyword>
<dbReference type="EMBL" id="SWCJ01000003">
    <property type="protein sequence ID" value="TKB56804.1"/>
    <property type="molecule type" value="Genomic_DNA"/>
</dbReference>
<dbReference type="InterPro" id="IPR004552">
    <property type="entry name" value="AGP_acyltrans"/>
</dbReference>
<dbReference type="EC" id="2.3.1.51" evidence="5 9"/>
<feature type="domain" description="Phospholipid/glycerol acyltransferase" evidence="11">
    <location>
        <begin position="66"/>
        <end position="181"/>
    </location>
</feature>
<dbReference type="GO" id="GO:0003841">
    <property type="term" value="F:1-acylglycerol-3-phosphate O-acyltransferase activity"/>
    <property type="evidence" value="ECO:0007669"/>
    <property type="project" value="UniProtKB-UniRule"/>
</dbReference>
<comment type="caution">
    <text evidence="12">The sequence shown here is derived from an EMBL/GenBank/DDBJ whole genome shotgun (WGS) entry which is preliminary data.</text>
</comment>
<dbReference type="GO" id="GO:0005886">
    <property type="term" value="C:plasma membrane"/>
    <property type="evidence" value="ECO:0007669"/>
    <property type="project" value="TreeGrafter"/>
</dbReference>
<keyword evidence="10" id="KW-0175">Coiled coil</keyword>
<dbReference type="SUPFAM" id="SSF69593">
    <property type="entry name" value="Glycerol-3-phosphate (1)-acyltransferase"/>
    <property type="match status" value="1"/>
</dbReference>
<evidence type="ECO:0000256" key="1">
    <source>
        <dbReference type="ARBA" id="ARBA00001141"/>
    </source>
</evidence>
<evidence type="ECO:0000256" key="2">
    <source>
        <dbReference type="ARBA" id="ARBA00004728"/>
    </source>
</evidence>
<sequence>MLLLLRSILLALLLIVVTILGLLLCIVRPFHRNNVHFTAKVFSSVAPLLGLKVVHRGRYQSESTPAVYVSNHQNNFDLFTHTGSVPRGTVSMGKKSLKWIPFFGQLYWLTGNILIDRANRSRAVKTLHQAADKIRQSKLSVWIFPEGTRSRGRGLLPFKTGAFHTAIQAGVPIIPVVASDQQSINMNRRNNGMVIVETMEPICTKSYSKDQVRELAEEVYRRMQQRLQELNAEVLSLTETKGATA</sequence>
<dbReference type="OrthoDB" id="5290997at2"/>
<accession>A0A4V6WMT6</accession>
<dbReference type="GO" id="GO:0016024">
    <property type="term" value="P:CDP-diacylglycerol biosynthetic process"/>
    <property type="evidence" value="ECO:0007669"/>
    <property type="project" value="UniProtKB-UniPathway"/>
</dbReference>
<evidence type="ECO:0000256" key="9">
    <source>
        <dbReference type="RuleBase" id="RU361267"/>
    </source>
</evidence>
<evidence type="ECO:0000313" key="12">
    <source>
        <dbReference type="EMBL" id="TKB56804.1"/>
    </source>
</evidence>
<evidence type="ECO:0000256" key="8">
    <source>
        <dbReference type="ARBA" id="ARBA00023315"/>
    </source>
</evidence>
<dbReference type="AlphaFoldDB" id="A0A4V6WMT6"/>
<dbReference type="NCBIfam" id="TIGR00530">
    <property type="entry name" value="AGP_acyltrn"/>
    <property type="match status" value="1"/>
</dbReference>
<keyword evidence="7 9" id="KW-0808">Transferase</keyword>
<proteinExistence type="inferred from homology"/>
<gene>
    <name evidence="12" type="ORF">FCL42_06635</name>
</gene>
<evidence type="ECO:0000256" key="5">
    <source>
        <dbReference type="ARBA" id="ARBA00013211"/>
    </source>
</evidence>
<dbReference type="InterPro" id="IPR002123">
    <property type="entry name" value="Plipid/glycerol_acylTrfase"/>
</dbReference>
<evidence type="ECO:0000256" key="4">
    <source>
        <dbReference type="ARBA" id="ARBA00008655"/>
    </source>
</evidence>
<comment type="domain">
    <text evidence="9">The HXXXXD motif is essential for acyltransferase activity and may constitute the binding site for the phosphate moiety of the glycerol-3-phosphate.</text>
</comment>
<dbReference type="PANTHER" id="PTHR10434:SF11">
    <property type="entry name" value="1-ACYL-SN-GLYCEROL-3-PHOSPHATE ACYLTRANSFERASE"/>
    <property type="match status" value="1"/>
</dbReference>
<name>A0A4V6WMT6_9GAMM</name>
<keyword evidence="9" id="KW-0594">Phospholipid biosynthesis</keyword>
<comment type="pathway">
    <text evidence="3">Lipid metabolism.</text>
</comment>
<dbReference type="GO" id="GO:0006654">
    <property type="term" value="P:phosphatidic acid biosynthetic process"/>
    <property type="evidence" value="ECO:0007669"/>
    <property type="project" value="TreeGrafter"/>
</dbReference>
<feature type="coiled-coil region" evidence="10">
    <location>
        <begin position="213"/>
        <end position="240"/>
    </location>
</feature>
<protein>
    <recommendedName>
        <fullName evidence="6 9">1-acyl-sn-glycerol-3-phosphate acyltransferase</fullName>
        <ecNumber evidence="5 9">2.3.1.51</ecNumber>
    </recommendedName>
</protein>
<dbReference type="RefSeq" id="WP_136862607.1">
    <property type="nucleotide sequence ID" value="NZ_SWCJ01000003.1"/>
</dbReference>
<reference evidence="12 13" key="1">
    <citation type="submission" date="2019-04" db="EMBL/GenBank/DDBJ databases">
        <authorList>
            <person name="Hwang J.C."/>
        </authorList>
    </citation>
    <scope>NUCLEOTIDE SEQUENCE [LARGE SCALE GENOMIC DNA]</scope>
    <source>
        <strain evidence="12 13">IMCC35002</strain>
    </source>
</reference>
<dbReference type="SMART" id="SM00563">
    <property type="entry name" value="PlsC"/>
    <property type="match status" value="1"/>
</dbReference>
<evidence type="ECO:0000256" key="6">
    <source>
        <dbReference type="ARBA" id="ARBA00016139"/>
    </source>
</evidence>
<comment type="pathway">
    <text evidence="2">Phospholipid metabolism; CDP-diacylglycerol biosynthesis; CDP-diacylglycerol from sn-glycerol 3-phosphate: step 2/3.</text>
</comment>
<evidence type="ECO:0000256" key="3">
    <source>
        <dbReference type="ARBA" id="ARBA00005189"/>
    </source>
</evidence>
<dbReference type="Proteomes" id="UP000305675">
    <property type="component" value="Unassembled WGS sequence"/>
</dbReference>
<evidence type="ECO:0000313" key="13">
    <source>
        <dbReference type="Proteomes" id="UP000305675"/>
    </source>
</evidence>
<dbReference type="Pfam" id="PF01553">
    <property type="entry name" value="Acyltransferase"/>
    <property type="match status" value="1"/>
</dbReference>
<organism evidence="12 13">
    <name type="scientific">Ferrimonas aestuarii</name>
    <dbReference type="NCBI Taxonomy" id="2569539"/>
    <lineage>
        <taxon>Bacteria</taxon>
        <taxon>Pseudomonadati</taxon>
        <taxon>Pseudomonadota</taxon>
        <taxon>Gammaproteobacteria</taxon>
        <taxon>Alteromonadales</taxon>
        <taxon>Ferrimonadaceae</taxon>
        <taxon>Ferrimonas</taxon>
    </lineage>
</organism>